<evidence type="ECO:0000256" key="1">
    <source>
        <dbReference type="ARBA" id="ARBA00017693"/>
    </source>
</evidence>
<dbReference type="Pfam" id="PF04379">
    <property type="entry name" value="DUF525"/>
    <property type="match status" value="1"/>
</dbReference>
<dbReference type="PANTHER" id="PTHR47191:SF2">
    <property type="entry name" value="OS05G0170800 PROTEIN"/>
    <property type="match status" value="1"/>
</dbReference>
<dbReference type="InterPro" id="IPR023065">
    <property type="entry name" value="Uncharacterised_ApaG"/>
</dbReference>
<reference evidence="3 4" key="1">
    <citation type="submission" date="2014-02" db="EMBL/GenBank/DDBJ databases">
        <title>The small core and large imbalanced accessory genome model reveals a collaborative survival strategy of Sorangium cellulosum strains in nature.</title>
        <authorList>
            <person name="Han K."/>
            <person name="Peng R."/>
            <person name="Blom J."/>
            <person name="Li Y.-Z."/>
        </authorList>
    </citation>
    <scope>NUCLEOTIDE SEQUENCE [LARGE SCALE GENOMIC DNA]</scope>
    <source>
        <strain evidence="3 4">So0157-25</strain>
    </source>
</reference>
<dbReference type="HAMAP" id="MF_00791">
    <property type="entry name" value="ApaG"/>
    <property type="match status" value="1"/>
</dbReference>
<dbReference type="PROSITE" id="PS51087">
    <property type="entry name" value="APAG"/>
    <property type="match status" value="1"/>
</dbReference>
<dbReference type="PANTHER" id="PTHR47191">
    <property type="entry name" value="OS05G0170800 PROTEIN"/>
    <property type="match status" value="1"/>
</dbReference>
<organism evidence="3 4">
    <name type="scientific">Sorangium cellulosum</name>
    <name type="common">Polyangium cellulosum</name>
    <dbReference type="NCBI Taxonomy" id="56"/>
    <lineage>
        <taxon>Bacteria</taxon>
        <taxon>Pseudomonadati</taxon>
        <taxon>Myxococcota</taxon>
        <taxon>Polyangia</taxon>
        <taxon>Polyangiales</taxon>
        <taxon>Polyangiaceae</taxon>
        <taxon>Sorangium</taxon>
    </lineage>
</organism>
<accession>A0A150PX32</accession>
<name>A0A150PX32_SORCE</name>
<proteinExistence type="inferred from homology"/>
<evidence type="ECO:0000259" key="2">
    <source>
        <dbReference type="PROSITE" id="PS51087"/>
    </source>
</evidence>
<gene>
    <name evidence="3" type="ORF">BE08_20100</name>
</gene>
<dbReference type="InterPro" id="IPR050718">
    <property type="entry name" value="ApaG-like"/>
</dbReference>
<evidence type="ECO:0000313" key="4">
    <source>
        <dbReference type="Proteomes" id="UP000075420"/>
    </source>
</evidence>
<dbReference type="InterPro" id="IPR036767">
    <property type="entry name" value="ApaG_sf"/>
</dbReference>
<sequence>MSTAITQGIRVTVSTVYVPTQSSPTEHRYVFAYTVRIANEGAEPAQLRTRHWIITHGNGKVEEVRGPGVVGQQPSLKPGEHFEYTSGCVLETPRGTMRGTYQMYRPDGRAFDAEIAPFTLAMPHSLN</sequence>
<dbReference type="AlphaFoldDB" id="A0A150PX32"/>
<comment type="caution">
    <text evidence="3">The sequence shown here is derived from an EMBL/GenBank/DDBJ whole genome shotgun (WGS) entry which is preliminary data.</text>
</comment>
<protein>
    <recommendedName>
        <fullName evidence="1">Protein ApaG</fullName>
    </recommendedName>
</protein>
<dbReference type="NCBIfam" id="NF003967">
    <property type="entry name" value="PRK05461.1"/>
    <property type="match status" value="1"/>
</dbReference>
<dbReference type="SUPFAM" id="SSF110069">
    <property type="entry name" value="ApaG-like"/>
    <property type="match status" value="1"/>
</dbReference>
<evidence type="ECO:0000313" key="3">
    <source>
        <dbReference type="EMBL" id="KYF60230.1"/>
    </source>
</evidence>
<dbReference type="Proteomes" id="UP000075420">
    <property type="component" value="Unassembled WGS sequence"/>
</dbReference>
<dbReference type="Gene3D" id="2.60.40.1470">
    <property type="entry name" value="ApaG domain"/>
    <property type="match status" value="1"/>
</dbReference>
<dbReference type="InterPro" id="IPR007474">
    <property type="entry name" value="ApaG_domain"/>
</dbReference>
<feature type="domain" description="ApaG" evidence="2">
    <location>
        <begin position="3"/>
        <end position="127"/>
    </location>
</feature>
<dbReference type="EMBL" id="JELY01000117">
    <property type="protein sequence ID" value="KYF60230.1"/>
    <property type="molecule type" value="Genomic_DNA"/>
</dbReference>